<dbReference type="RefSeq" id="WP_187519959.1">
    <property type="nucleotide sequence ID" value="NZ_JACONV010000035.1"/>
</dbReference>
<protein>
    <recommendedName>
        <fullName evidence="1">Dermonecrotic toxin N-terminal domain-containing protein</fullName>
    </recommendedName>
</protein>
<dbReference type="Pfam" id="PF20178">
    <property type="entry name" value="ToxA_N"/>
    <property type="match status" value="1"/>
</dbReference>
<reference evidence="2 3" key="1">
    <citation type="submission" date="2020-08" db="EMBL/GenBank/DDBJ databases">
        <title>Putative novel bacterial strains isolated from necrotic wheat leaf tissues caused by Xanthomonas translucens.</title>
        <authorList>
            <person name="Tambong J.T."/>
        </authorList>
    </citation>
    <scope>NUCLEOTIDE SEQUENCE [LARGE SCALE GENOMIC DNA]</scope>
    <source>
        <strain evidence="2 3">DOAB 1067</strain>
    </source>
</reference>
<feature type="domain" description="Dermonecrotic toxin N-terminal" evidence="1">
    <location>
        <begin position="5"/>
        <end position="87"/>
    </location>
</feature>
<dbReference type="Proteomes" id="UP000660131">
    <property type="component" value="Unassembled WGS sequence"/>
</dbReference>
<sequence length="171" mass="19386">MTDPTYVEYIRDGLKKMAADQLSKGLLSEEGADLIHQVVDAPEASDDDGITIGQFLMPQHGGINLSRLFVIRGPSGQHILYVPEQPAAPTDRIFHEKYDFVRTANILVQFLGKPGGLEYVLDLVREDQRHHVADYFEEITRLPSSWIHEAMMFQPVSGETYLHQIQAIVRR</sequence>
<comment type="caution">
    <text evidence="2">The sequence shown here is derived from an EMBL/GenBank/DDBJ whole genome shotgun (WGS) entry which is preliminary data.</text>
</comment>
<accession>A0ABR7BLL0</accession>
<evidence type="ECO:0000313" key="3">
    <source>
        <dbReference type="Proteomes" id="UP000660131"/>
    </source>
</evidence>
<organism evidence="2 3">
    <name type="scientific">Pseudomonas triticifolii</name>
    <dbReference type="NCBI Taxonomy" id="2762592"/>
    <lineage>
        <taxon>Bacteria</taxon>
        <taxon>Pseudomonadati</taxon>
        <taxon>Pseudomonadota</taxon>
        <taxon>Gammaproteobacteria</taxon>
        <taxon>Pseudomonadales</taxon>
        <taxon>Pseudomonadaceae</taxon>
        <taxon>Pseudomonas</taxon>
    </lineage>
</organism>
<keyword evidence="3" id="KW-1185">Reference proteome</keyword>
<dbReference type="InterPro" id="IPR046673">
    <property type="entry name" value="ToxA_N"/>
</dbReference>
<proteinExistence type="predicted"/>
<evidence type="ECO:0000259" key="1">
    <source>
        <dbReference type="Pfam" id="PF20178"/>
    </source>
</evidence>
<gene>
    <name evidence="2" type="ORF">H8S56_23905</name>
</gene>
<dbReference type="EMBL" id="JACONV010000035">
    <property type="protein sequence ID" value="MBC3958056.1"/>
    <property type="molecule type" value="Genomic_DNA"/>
</dbReference>
<name>A0ABR7BLL0_9PSED</name>
<evidence type="ECO:0000313" key="2">
    <source>
        <dbReference type="EMBL" id="MBC3958056.1"/>
    </source>
</evidence>